<dbReference type="InterPro" id="IPR044898">
    <property type="entry name" value="CDI_dom_sf"/>
</dbReference>
<dbReference type="AlphaFoldDB" id="A0A0R3TU17"/>
<dbReference type="OrthoDB" id="6245069at2759"/>
<accession>A0A0R3TU17</accession>
<reference evidence="4" key="1">
    <citation type="submission" date="2017-02" db="UniProtKB">
        <authorList>
            <consortium name="WormBaseParasite"/>
        </authorList>
    </citation>
    <scope>IDENTIFICATION</scope>
</reference>
<dbReference type="WBParaSite" id="HNAJ_0001123201-mRNA-1">
    <property type="protein sequence ID" value="HNAJ_0001123201-mRNA-1"/>
    <property type="gene ID" value="HNAJ_0001123201"/>
</dbReference>
<sequence>MALSEVRTPMRKLFPDVDSSPSTTQLSMEELLDRICKLQISKFREKYQFDLEKMQPCGGESEELQTNTEGHKLRHCWSWESVDAACVPAFYHPCIARSRKLVRNVSPVSMPTLKTHLRSSKKSRDDSAQINTFFRTTKRSSSLVMDSKHCEASPNSHRRSRVPTRKSAPD</sequence>
<protein>
    <submittedName>
        <fullName evidence="4">CDI domain-containing protein</fullName>
    </submittedName>
</protein>
<organism evidence="4">
    <name type="scientific">Rodentolepis nana</name>
    <name type="common">Dwarf tapeworm</name>
    <name type="synonym">Hymenolepis nana</name>
    <dbReference type="NCBI Taxonomy" id="102285"/>
    <lineage>
        <taxon>Eukaryota</taxon>
        <taxon>Metazoa</taxon>
        <taxon>Spiralia</taxon>
        <taxon>Lophotrochozoa</taxon>
        <taxon>Platyhelminthes</taxon>
        <taxon>Cestoda</taxon>
        <taxon>Eucestoda</taxon>
        <taxon>Cyclophyllidea</taxon>
        <taxon>Hymenolepididae</taxon>
        <taxon>Rodentolepis</taxon>
    </lineage>
</organism>
<reference evidence="2 3" key="2">
    <citation type="submission" date="2018-11" db="EMBL/GenBank/DDBJ databases">
        <authorList>
            <consortium name="Pathogen Informatics"/>
        </authorList>
    </citation>
    <scope>NUCLEOTIDE SEQUENCE [LARGE SCALE GENOMIC DNA]</scope>
</reference>
<proteinExistence type="predicted"/>
<evidence type="ECO:0000313" key="3">
    <source>
        <dbReference type="Proteomes" id="UP000278807"/>
    </source>
</evidence>
<dbReference type="Proteomes" id="UP000278807">
    <property type="component" value="Unassembled WGS sequence"/>
</dbReference>
<keyword evidence="3" id="KW-1185">Reference proteome</keyword>
<evidence type="ECO:0000313" key="2">
    <source>
        <dbReference type="EMBL" id="VDO09868.1"/>
    </source>
</evidence>
<evidence type="ECO:0000256" key="1">
    <source>
        <dbReference type="SAM" id="MobiDB-lite"/>
    </source>
</evidence>
<name>A0A0R3TU17_RODNA</name>
<dbReference type="Gene3D" id="4.10.365.10">
    <property type="entry name" value="p27"/>
    <property type="match status" value="1"/>
</dbReference>
<feature type="region of interest" description="Disordered" evidence="1">
    <location>
        <begin position="138"/>
        <end position="170"/>
    </location>
</feature>
<gene>
    <name evidence="2" type="ORF">HNAJ_LOCUS11222</name>
</gene>
<evidence type="ECO:0000313" key="4">
    <source>
        <dbReference type="WBParaSite" id="HNAJ_0001123201-mRNA-1"/>
    </source>
</evidence>
<dbReference type="EMBL" id="UZAE01013441">
    <property type="protein sequence ID" value="VDO09868.1"/>
    <property type="molecule type" value="Genomic_DNA"/>
</dbReference>